<sequence length="146" mass="16902">MTPSIKGTVYLLMTMIPLFILGYILSVNYEQMFFIFEWLLGVVVLSVFVLSIKSIREAQDERKWIAVSILAFILQFSVLSLFLGPYTFYPMIYIYYCFAVMAFIVFFKALQRNGTLRALPITFLIITGAFTVYVALINSLWGKDWI</sequence>
<proteinExistence type="predicted"/>
<dbReference type="RefSeq" id="WP_036785327.1">
    <property type="nucleotide sequence ID" value="NZ_AVBG01000011.1"/>
</dbReference>
<evidence type="ECO:0000313" key="3">
    <source>
        <dbReference type="Proteomes" id="UP000030153"/>
    </source>
</evidence>
<dbReference type="STRING" id="1385513.N780_04230"/>
<evidence type="ECO:0000313" key="2">
    <source>
        <dbReference type="EMBL" id="KGP90601.1"/>
    </source>
</evidence>
<feature type="transmembrane region" description="Helical" evidence="1">
    <location>
        <begin position="32"/>
        <end position="52"/>
    </location>
</feature>
<gene>
    <name evidence="2" type="ORF">N780_04230</name>
</gene>
<organism evidence="2 3">
    <name type="scientific">Pontibacillus chungwhensis BH030062</name>
    <dbReference type="NCBI Taxonomy" id="1385513"/>
    <lineage>
        <taxon>Bacteria</taxon>
        <taxon>Bacillati</taxon>
        <taxon>Bacillota</taxon>
        <taxon>Bacilli</taxon>
        <taxon>Bacillales</taxon>
        <taxon>Bacillaceae</taxon>
        <taxon>Pontibacillus</taxon>
    </lineage>
</organism>
<dbReference type="EMBL" id="AVBG01000011">
    <property type="protein sequence ID" value="KGP90601.1"/>
    <property type="molecule type" value="Genomic_DNA"/>
</dbReference>
<feature type="transmembrane region" description="Helical" evidence="1">
    <location>
        <begin position="122"/>
        <end position="141"/>
    </location>
</feature>
<keyword evidence="1" id="KW-0472">Membrane</keyword>
<dbReference type="OrthoDB" id="2453278at2"/>
<name>A0A0A2UVR1_9BACI</name>
<evidence type="ECO:0000256" key="1">
    <source>
        <dbReference type="SAM" id="Phobius"/>
    </source>
</evidence>
<protein>
    <submittedName>
        <fullName evidence="2">Uncharacterized protein</fullName>
    </submittedName>
</protein>
<feature type="transmembrane region" description="Helical" evidence="1">
    <location>
        <begin position="64"/>
        <end position="86"/>
    </location>
</feature>
<dbReference type="eggNOG" id="ENOG5030CFW">
    <property type="taxonomic scope" value="Bacteria"/>
</dbReference>
<dbReference type="AlphaFoldDB" id="A0A0A2UVR1"/>
<dbReference type="Proteomes" id="UP000030153">
    <property type="component" value="Unassembled WGS sequence"/>
</dbReference>
<feature type="transmembrane region" description="Helical" evidence="1">
    <location>
        <begin position="7"/>
        <end position="26"/>
    </location>
</feature>
<feature type="transmembrane region" description="Helical" evidence="1">
    <location>
        <begin position="92"/>
        <end position="110"/>
    </location>
</feature>
<keyword evidence="3" id="KW-1185">Reference proteome</keyword>
<comment type="caution">
    <text evidence="2">The sequence shown here is derived from an EMBL/GenBank/DDBJ whole genome shotgun (WGS) entry which is preliminary data.</text>
</comment>
<keyword evidence="1" id="KW-0812">Transmembrane</keyword>
<reference evidence="2 3" key="1">
    <citation type="submission" date="2013-08" db="EMBL/GenBank/DDBJ databases">
        <title>Genome of Pontibacillus chungwhensis.</title>
        <authorList>
            <person name="Wang Q."/>
            <person name="Wang G."/>
        </authorList>
    </citation>
    <scope>NUCLEOTIDE SEQUENCE [LARGE SCALE GENOMIC DNA]</scope>
    <source>
        <strain evidence="2 3">BH030062</strain>
    </source>
</reference>
<keyword evidence="1" id="KW-1133">Transmembrane helix</keyword>
<accession>A0A0A2UVR1</accession>